<dbReference type="PANTHER" id="PTHR43301">
    <property type="entry name" value="ARABINAN ENDO-1,5-ALPHA-L-ARABINOSIDASE"/>
    <property type="match status" value="1"/>
</dbReference>
<evidence type="ECO:0000256" key="5">
    <source>
        <dbReference type="PIRSR" id="PIRSR026534-3"/>
    </source>
</evidence>
<dbReference type="InterPro" id="IPR023296">
    <property type="entry name" value="Glyco_hydro_beta-prop_sf"/>
</dbReference>
<evidence type="ECO:0000256" key="4">
    <source>
        <dbReference type="ARBA" id="ARBA00023295"/>
    </source>
</evidence>
<keyword evidence="7" id="KW-1185">Reference proteome</keyword>
<evidence type="ECO:0000313" key="6">
    <source>
        <dbReference type="EMBL" id="PEN08905.1"/>
    </source>
</evidence>
<dbReference type="SUPFAM" id="SSF75005">
    <property type="entry name" value="Arabinanase/levansucrase/invertase"/>
    <property type="match status" value="1"/>
</dbReference>
<keyword evidence="3" id="KW-0378">Hydrolase</keyword>
<evidence type="ECO:0000256" key="2">
    <source>
        <dbReference type="ARBA" id="ARBA00009865"/>
    </source>
</evidence>
<comment type="pathway">
    <text evidence="1">Glycan metabolism; L-arabinan degradation.</text>
</comment>
<dbReference type="UniPathway" id="UPA00667"/>
<proteinExistence type="inferred from homology"/>
<evidence type="ECO:0000256" key="1">
    <source>
        <dbReference type="ARBA" id="ARBA00004834"/>
    </source>
</evidence>
<comment type="caution">
    <text evidence="6">The sequence shown here is derived from an EMBL/GenBank/DDBJ whole genome shotgun (WGS) entry which is preliminary data.</text>
</comment>
<dbReference type="EMBL" id="PDEP01000002">
    <property type="protein sequence ID" value="PEN08905.1"/>
    <property type="molecule type" value="Genomic_DNA"/>
</dbReference>
<comment type="similarity">
    <text evidence="2">Belongs to the glycosyl hydrolase 43 family.</text>
</comment>
<name>A0A2H3NPY9_9BACT</name>
<dbReference type="Pfam" id="PF04616">
    <property type="entry name" value="Glyco_hydro_43"/>
    <property type="match status" value="1"/>
</dbReference>
<evidence type="ECO:0000313" key="7">
    <source>
        <dbReference type="Proteomes" id="UP000221024"/>
    </source>
</evidence>
<dbReference type="Proteomes" id="UP000221024">
    <property type="component" value="Unassembled WGS sequence"/>
</dbReference>
<dbReference type="OrthoDB" id="9801455at2"/>
<dbReference type="PIRSF" id="PIRSF026534">
    <property type="entry name" value="Endo_alpha-L-arabinosidase"/>
    <property type="match status" value="1"/>
</dbReference>
<organism evidence="6 7">
    <name type="scientific">Longimonas halophila</name>
    <dbReference type="NCBI Taxonomy" id="1469170"/>
    <lineage>
        <taxon>Bacteria</taxon>
        <taxon>Pseudomonadati</taxon>
        <taxon>Rhodothermota</taxon>
        <taxon>Rhodothermia</taxon>
        <taxon>Rhodothermales</taxon>
        <taxon>Salisaetaceae</taxon>
        <taxon>Longimonas</taxon>
    </lineage>
</organism>
<keyword evidence="4" id="KW-0326">Glycosidase</keyword>
<dbReference type="GO" id="GO:0031222">
    <property type="term" value="P:arabinan catabolic process"/>
    <property type="evidence" value="ECO:0007669"/>
    <property type="project" value="UniProtKB-UniPathway"/>
</dbReference>
<dbReference type="AlphaFoldDB" id="A0A2H3NPY9"/>
<protein>
    <submittedName>
        <fullName evidence="6">Arabinan endo-1,5-alpha-L-arabinosidase</fullName>
    </submittedName>
</protein>
<dbReference type="InterPro" id="IPR050727">
    <property type="entry name" value="GH43_arabinanases"/>
</dbReference>
<dbReference type="Gene3D" id="2.115.10.20">
    <property type="entry name" value="Glycosyl hydrolase domain, family 43"/>
    <property type="match status" value="1"/>
</dbReference>
<dbReference type="InterPro" id="IPR006710">
    <property type="entry name" value="Glyco_hydro_43"/>
</dbReference>
<reference evidence="6 7" key="1">
    <citation type="submission" date="2017-10" db="EMBL/GenBank/DDBJ databases">
        <title>Draft genome of Longimonas halophila.</title>
        <authorList>
            <person name="Goh K.M."/>
            <person name="Shamsir M.S."/>
            <person name="Lim S.W."/>
        </authorList>
    </citation>
    <scope>NUCLEOTIDE SEQUENCE [LARGE SCALE GENOMIC DNA]</scope>
    <source>
        <strain evidence="6 7">KCTC 42399</strain>
    </source>
</reference>
<feature type="site" description="Important for catalytic activity, responsible for pKa modulation of the active site Glu and correct orientation of both the proton donor and substrate" evidence="5">
    <location>
        <position position="118"/>
    </location>
</feature>
<dbReference type="PANTHER" id="PTHR43301:SF3">
    <property type="entry name" value="ARABINAN ENDO-1,5-ALPHA-L-ARABINOSIDASE A-RELATED"/>
    <property type="match status" value="1"/>
</dbReference>
<dbReference type="GO" id="GO:0046558">
    <property type="term" value="F:arabinan endo-1,5-alpha-L-arabinosidase activity"/>
    <property type="evidence" value="ECO:0007669"/>
    <property type="project" value="InterPro"/>
</dbReference>
<dbReference type="InterPro" id="IPR016840">
    <property type="entry name" value="Glyco_hydro_43_endo_a_Ara-ase"/>
</dbReference>
<sequence length="298" mass="33374">MAEQDGTYYLFTTGEGITMWSSPDRETWTRQGAVFDEPPSWATEVVPEFDNSIWAPDIAEHDGTYYLYYAVSSFGSNASAIGVATSPTLNPDANDYGWTDHGIVVESVPGRDAWNAIDANLIVAEDGQPWLTFGSFWSGVKLVEMATPPTELAEDAEWHNLAGQHRYRKLDPRDAGDRMNGAIEAPFLFKHGDYYYLFASWGLCCRGEESTYKVVVGRSQDITGPYLDKEDQEMRLGGGSLVVDGNERWAGVGHSAAYTFDGTDYLAFHGYDRQDDGNSKLWIREIEWFHGWPKVSLE</sequence>
<evidence type="ECO:0000256" key="3">
    <source>
        <dbReference type="ARBA" id="ARBA00022801"/>
    </source>
</evidence>
<accession>A0A2H3NPY9</accession>
<gene>
    <name evidence="6" type="ORF">CRI93_02930</name>
</gene>
<feature type="site" description="Important for substrate recognition" evidence="5">
    <location>
        <position position="254"/>
    </location>
</feature>